<dbReference type="PANTHER" id="PTHR10173:SF59">
    <property type="entry name" value="PEPTIDE METHIONINE SULFOXIDE REDUCTASE MSRA_MSRB"/>
    <property type="match status" value="1"/>
</dbReference>
<dbReference type="Pfam" id="PF01641">
    <property type="entry name" value="SelR"/>
    <property type="match status" value="1"/>
</dbReference>
<dbReference type="Gene3D" id="2.170.150.20">
    <property type="entry name" value="Peptide methionine sulfoxide reductase"/>
    <property type="match status" value="1"/>
</dbReference>
<dbReference type="PROSITE" id="PS51790">
    <property type="entry name" value="MSRB"/>
    <property type="match status" value="1"/>
</dbReference>
<accession>A0A2S0JV15</accession>
<sequence length="370" mass="41875">MKIKLFGVLVSILLLLSACSADTSLLASNASTAQAQSKYPPNPNVNVSFDTNNLKDIWLAGGCFWGVEHYMARVYGVYDAVSGYANGNTENPTYEDVIWKNTGHAETVHVRYDPERVNLEKLLAHFFQIIDPTLLNQQGNDRGTQYRTGIYYKDEADKAIIDKVIAKEQERYDKPIVTEVEPLVNFTIAEEYHQDYLEKNPDGYCHVKFDSLENQEIPSLIDPARYPKPSDDEIKKILTKEQYRVTQGNGTEMAYSNEYWDNYDPGIYVDIVTGEPLFSSADKYDSMCGWPSFTKPIDPAVVLEYEDTSYNMIRTEVRSRSGDSHLGHVFNDGPKDRGGLRYCINSAAIKFIPQAEMEAAGYGYLVHLTK</sequence>
<proteinExistence type="inferred from homology"/>
<dbReference type="GO" id="GO:0033743">
    <property type="term" value="F:peptide-methionine (R)-S-oxide reductase activity"/>
    <property type="evidence" value="ECO:0007669"/>
    <property type="project" value="UniProtKB-UniRule"/>
</dbReference>
<dbReference type="EMBL" id="CP019980">
    <property type="protein sequence ID" value="AVK94899.1"/>
    <property type="molecule type" value="Genomic_DNA"/>
</dbReference>
<dbReference type="GO" id="GO:0008113">
    <property type="term" value="F:peptide-methionine (S)-S-oxide reductase activity"/>
    <property type="evidence" value="ECO:0007669"/>
    <property type="project" value="UniProtKB-UniRule"/>
</dbReference>
<dbReference type="EC" id="1.8.4.11" evidence="11"/>
<dbReference type="InterPro" id="IPR002569">
    <property type="entry name" value="Met_Sox_Rdtase_MsrA_dom"/>
</dbReference>
<feature type="signal peptide" evidence="12">
    <location>
        <begin position="1"/>
        <end position="20"/>
    </location>
</feature>
<feature type="active site" description="Nucleophile" evidence="10">
    <location>
        <position position="343"/>
    </location>
</feature>
<dbReference type="InterPro" id="IPR011057">
    <property type="entry name" value="Mss4-like_sf"/>
</dbReference>
<evidence type="ECO:0000256" key="7">
    <source>
        <dbReference type="ARBA" id="ARBA00047806"/>
    </source>
</evidence>
<dbReference type="GeneID" id="48274679"/>
<evidence type="ECO:0000313" key="14">
    <source>
        <dbReference type="EMBL" id="AVK94899.1"/>
    </source>
</evidence>
<comment type="caution">
    <text evidence="10">Lacks conserved residue(s) required for the propagation of feature annotation.</text>
</comment>
<comment type="catalytic activity">
    <reaction evidence="9 11">
        <text>[thioredoxin]-disulfide + L-methionine + H2O = L-methionine (S)-S-oxide + [thioredoxin]-dithiol</text>
        <dbReference type="Rhea" id="RHEA:19993"/>
        <dbReference type="Rhea" id="RHEA-COMP:10698"/>
        <dbReference type="Rhea" id="RHEA-COMP:10700"/>
        <dbReference type="ChEBI" id="CHEBI:15377"/>
        <dbReference type="ChEBI" id="CHEBI:29950"/>
        <dbReference type="ChEBI" id="CHEBI:50058"/>
        <dbReference type="ChEBI" id="CHEBI:57844"/>
        <dbReference type="ChEBI" id="CHEBI:58772"/>
        <dbReference type="EC" id="1.8.4.11"/>
    </reaction>
</comment>
<name>A0A2S0JV15_LYSSH</name>
<comment type="catalytic activity">
    <reaction evidence="8 10">
        <text>L-methionyl-[protein] + [thioredoxin]-disulfide + H2O = L-methionyl-(R)-S-oxide-[protein] + [thioredoxin]-dithiol</text>
        <dbReference type="Rhea" id="RHEA:24164"/>
        <dbReference type="Rhea" id="RHEA-COMP:10698"/>
        <dbReference type="Rhea" id="RHEA-COMP:10700"/>
        <dbReference type="Rhea" id="RHEA-COMP:12313"/>
        <dbReference type="Rhea" id="RHEA-COMP:12314"/>
        <dbReference type="ChEBI" id="CHEBI:15377"/>
        <dbReference type="ChEBI" id="CHEBI:16044"/>
        <dbReference type="ChEBI" id="CHEBI:29950"/>
        <dbReference type="ChEBI" id="CHEBI:45764"/>
        <dbReference type="ChEBI" id="CHEBI:50058"/>
        <dbReference type="EC" id="1.8.4.12"/>
    </reaction>
</comment>
<dbReference type="InterPro" id="IPR036509">
    <property type="entry name" value="Met_Sox_Rdtase_MsrA_sf"/>
</dbReference>
<protein>
    <recommendedName>
        <fullName evidence="10 11">Multifunctional fusion protein</fullName>
    </recommendedName>
    <domain>
        <recommendedName>
            <fullName evidence="11">Peptide methionine sulfoxide reductase MsrA</fullName>
            <shortName evidence="11">Protein-methionine-S-oxide reductase</shortName>
            <ecNumber evidence="11">1.8.4.11</ecNumber>
        </recommendedName>
        <alternativeName>
            <fullName evidence="11">Peptide-methionine (S)-S-oxide reductase</fullName>
            <shortName evidence="11">Peptide Met(O) reductase</shortName>
        </alternativeName>
    </domain>
    <domain>
        <recommendedName>
            <fullName evidence="10">Peptide methionine sulfoxide reductase MsrB</fullName>
            <ecNumber evidence="10">1.8.4.12</ecNumber>
        </recommendedName>
        <alternativeName>
            <fullName evidence="10">Peptide-methionine (R)-S-oxide reductase</fullName>
        </alternativeName>
    </domain>
</protein>
<evidence type="ECO:0000256" key="10">
    <source>
        <dbReference type="HAMAP-Rule" id="MF_01400"/>
    </source>
</evidence>
<dbReference type="InterPro" id="IPR002579">
    <property type="entry name" value="Met_Sox_Rdtase_MsrB_dom"/>
</dbReference>
<evidence type="ECO:0000256" key="4">
    <source>
        <dbReference type="ARBA" id="ARBA00023002"/>
    </source>
</evidence>
<keyword evidence="12" id="KW-0732">Signal</keyword>
<dbReference type="Gene3D" id="3.30.1060.10">
    <property type="entry name" value="Peptide methionine sulphoxide reductase MsrA"/>
    <property type="match status" value="1"/>
</dbReference>
<evidence type="ECO:0000313" key="15">
    <source>
        <dbReference type="EMBL" id="SUV19953.1"/>
    </source>
</evidence>
<dbReference type="FunFam" id="3.30.1060.10:FF:000007">
    <property type="entry name" value="Peptide methionine sulfoxide reductase msrA/msrB"/>
    <property type="match status" value="1"/>
</dbReference>
<organism evidence="14 16">
    <name type="scientific">Lysinibacillus sphaericus</name>
    <name type="common">Bacillus sphaericus</name>
    <dbReference type="NCBI Taxonomy" id="1421"/>
    <lineage>
        <taxon>Bacteria</taxon>
        <taxon>Bacillati</taxon>
        <taxon>Bacillota</taxon>
        <taxon>Bacilli</taxon>
        <taxon>Bacillales</taxon>
        <taxon>Bacillaceae</taxon>
        <taxon>Lysinibacillus</taxon>
    </lineage>
</organism>
<evidence type="ECO:0000256" key="2">
    <source>
        <dbReference type="ARBA" id="ARBA00008076"/>
    </source>
</evidence>
<dbReference type="FunFam" id="2.170.150.20:FF:000003">
    <property type="entry name" value="Peptide methionine sulfoxide reductase MsrB"/>
    <property type="match status" value="1"/>
</dbReference>
<feature type="active site" evidence="11">
    <location>
        <position position="63"/>
    </location>
</feature>
<dbReference type="InterPro" id="IPR028427">
    <property type="entry name" value="Met_Sox_Rdtase_MsrB"/>
</dbReference>
<evidence type="ECO:0000256" key="6">
    <source>
        <dbReference type="ARBA" id="ARBA00024679"/>
    </source>
</evidence>
<evidence type="ECO:0000256" key="5">
    <source>
        <dbReference type="ARBA" id="ARBA00023268"/>
    </source>
</evidence>
<dbReference type="SUPFAM" id="SSF51316">
    <property type="entry name" value="Mss4-like"/>
    <property type="match status" value="1"/>
</dbReference>
<dbReference type="GO" id="GO:0030091">
    <property type="term" value="P:protein repair"/>
    <property type="evidence" value="ECO:0007669"/>
    <property type="project" value="InterPro"/>
</dbReference>
<dbReference type="AlphaFoldDB" id="A0A2S0JV15"/>
<evidence type="ECO:0000313" key="16">
    <source>
        <dbReference type="Proteomes" id="UP000238825"/>
    </source>
</evidence>
<dbReference type="GO" id="GO:0006979">
    <property type="term" value="P:response to oxidative stress"/>
    <property type="evidence" value="ECO:0007669"/>
    <property type="project" value="InterPro"/>
</dbReference>
<dbReference type="HAMAP" id="MF_01401">
    <property type="entry name" value="MsrA"/>
    <property type="match status" value="1"/>
</dbReference>
<comment type="catalytic activity">
    <reaction evidence="7 11">
        <text>L-methionyl-[protein] + [thioredoxin]-disulfide + H2O = L-methionyl-(S)-S-oxide-[protein] + [thioredoxin]-dithiol</text>
        <dbReference type="Rhea" id="RHEA:14217"/>
        <dbReference type="Rhea" id="RHEA-COMP:10698"/>
        <dbReference type="Rhea" id="RHEA-COMP:10700"/>
        <dbReference type="Rhea" id="RHEA-COMP:12313"/>
        <dbReference type="Rhea" id="RHEA-COMP:12315"/>
        <dbReference type="ChEBI" id="CHEBI:15377"/>
        <dbReference type="ChEBI" id="CHEBI:16044"/>
        <dbReference type="ChEBI" id="CHEBI:29950"/>
        <dbReference type="ChEBI" id="CHEBI:44120"/>
        <dbReference type="ChEBI" id="CHEBI:50058"/>
        <dbReference type="EC" id="1.8.4.11"/>
    </reaction>
</comment>
<dbReference type="EC" id="1.8.4.12" evidence="10"/>
<evidence type="ECO:0000256" key="12">
    <source>
        <dbReference type="SAM" id="SignalP"/>
    </source>
</evidence>
<dbReference type="GO" id="GO:0005737">
    <property type="term" value="C:cytoplasm"/>
    <property type="evidence" value="ECO:0007669"/>
    <property type="project" value="TreeGrafter"/>
</dbReference>
<reference evidence="15 17" key="2">
    <citation type="submission" date="2018-06" db="EMBL/GenBank/DDBJ databases">
        <authorList>
            <consortium name="Pathogen Informatics"/>
            <person name="Doyle S."/>
        </authorList>
    </citation>
    <scope>NUCLEOTIDE SEQUENCE [LARGE SCALE GENOMIC DNA]</scope>
    <source>
        <strain evidence="15 17">NCTC10338</strain>
    </source>
</reference>
<dbReference type="Pfam" id="PF01625">
    <property type="entry name" value="PMSR"/>
    <property type="match status" value="1"/>
</dbReference>
<evidence type="ECO:0000259" key="13">
    <source>
        <dbReference type="PROSITE" id="PS51790"/>
    </source>
</evidence>
<dbReference type="NCBIfam" id="TIGR00401">
    <property type="entry name" value="msrA"/>
    <property type="match status" value="1"/>
</dbReference>
<reference evidence="14 16" key="1">
    <citation type="submission" date="2017-03" db="EMBL/GenBank/DDBJ databases">
        <title>The whole genome sequencing and assembly of Lysinibacillus sphaericus DSM 28T strain.</title>
        <authorList>
            <person name="Lee Y.-J."/>
            <person name="Yi H."/>
            <person name="Bahn Y.-S."/>
            <person name="Kim J.F."/>
            <person name="Lee D.-W."/>
        </authorList>
    </citation>
    <scope>NUCLEOTIDE SEQUENCE [LARGE SCALE GENOMIC DNA]</scope>
    <source>
        <strain evidence="14 16">DSM 28</strain>
    </source>
</reference>
<dbReference type="SUPFAM" id="SSF55068">
    <property type="entry name" value="Peptide methionine sulfoxide reductase"/>
    <property type="match status" value="1"/>
</dbReference>
<feature type="domain" description="MsrB" evidence="13">
    <location>
        <begin position="231"/>
        <end position="354"/>
    </location>
</feature>
<evidence type="ECO:0000256" key="9">
    <source>
        <dbReference type="ARBA" id="ARBA00048782"/>
    </source>
</evidence>
<comment type="similarity">
    <text evidence="1 10">Belongs to the MsrB Met sulfoxide reductase family.</text>
</comment>
<keyword evidence="5" id="KW-0511">Multifunctional enzyme</keyword>
<dbReference type="NCBIfam" id="NF010625">
    <property type="entry name" value="PRK14018.1"/>
    <property type="match status" value="1"/>
</dbReference>
<keyword evidence="4 10" id="KW-0560">Oxidoreductase</keyword>
<dbReference type="NCBIfam" id="TIGR00357">
    <property type="entry name" value="peptide-methionine (R)-S-oxide reductase MsrB"/>
    <property type="match status" value="1"/>
</dbReference>
<dbReference type="PROSITE" id="PS51257">
    <property type="entry name" value="PROKAR_LIPOPROTEIN"/>
    <property type="match status" value="1"/>
</dbReference>
<evidence type="ECO:0000256" key="3">
    <source>
        <dbReference type="ARBA" id="ARBA00011017"/>
    </source>
</evidence>
<dbReference type="PANTHER" id="PTHR10173">
    <property type="entry name" value="METHIONINE SULFOXIDE REDUCTASE"/>
    <property type="match status" value="1"/>
</dbReference>
<evidence type="ECO:0000313" key="17">
    <source>
        <dbReference type="Proteomes" id="UP000255295"/>
    </source>
</evidence>
<dbReference type="EMBL" id="UFSZ01000001">
    <property type="protein sequence ID" value="SUV19953.1"/>
    <property type="molecule type" value="Genomic_DNA"/>
</dbReference>
<dbReference type="Proteomes" id="UP000255295">
    <property type="component" value="Unassembled WGS sequence"/>
</dbReference>
<dbReference type="RefSeq" id="WP_024364311.1">
    <property type="nucleotide sequence ID" value="NZ_BJNS01000035.1"/>
</dbReference>
<comment type="similarity">
    <text evidence="3">In the N-terminal section; belongs to the MsrA Met sulfoxide reductase family.</text>
</comment>
<comment type="similarity">
    <text evidence="2">In the C-terminal section; belongs to the MsrB Met sulfoxide reductase family.</text>
</comment>
<evidence type="ECO:0000256" key="1">
    <source>
        <dbReference type="ARBA" id="ARBA00007174"/>
    </source>
</evidence>
<gene>
    <name evidence="10" type="primary">msrB</name>
    <name evidence="11" type="synonym">msrA</name>
    <name evidence="15" type="synonym">msrAB</name>
    <name evidence="14" type="ORF">LS41612_00610</name>
    <name evidence="15" type="ORF">NCTC10338_04685</name>
</gene>
<evidence type="ECO:0000256" key="11">
    <source>
        <dbReference type="HAMAP-Rule" id="MF_01401"/>
    </source>
</evidence>
<feature type="chain" id="PRO_5038841317" description="Multifunctional fusion protein" evidence="12">
    <location>
        <begin position="21"/>
        <end position="370"/>
    </location>
</feature>
<dbReference type="Proteomes" id="UP000238825">
    <property type="component" value="Chromosome"/>
</dbReference>
<comment type="similarity">
    <text evidence="11">Belongs to the MsrA Met sulfoxide reductase family.</text>
</comment>
<comment type="function">
    <text evidence="6 11">Has an important function as a repair enzyme for proteins that have been inactivated by oxidation. Catalyzes the reversible oxidation-reduction of methionine sulfoxide in proteins to methionine.</text>
</comment>
<evidence type="ECO:0000256" key="8">
    <source>
        <dbReference type="ARBA" id="ARBA00048488"/>
    </source>
</evidence>
<dbReference type="HAMAP" id="MF_01400">
    <property type="entry name" value="MsrB"/>
    <property type="match status" value="1"/>
</dbReference>